<accession>A0AAV7SIL4</accession>
<reference evidence="1" key="1">
    <citation type="journal article" date="2022" name="bioRxiv">
        <title>Sequencing and chromosome-scale assembly of the giantPleurodeles waltlgenome.</title>
        <authorList>
            <person name="Brown T."/>
            <person name="Elewa A."/>
            <person name="Iarovenko S."/>
            <person name="Subramanian E."/>
            <person name="Araus A.J."/>
            <person name="Petzold A."/>
            <person name="Susuki M."/>
            <person name="Suzuki K.-i.T."/>
            <person name="Hayashi T."/>
            <person name="Toyoda A."/>
            <person name="Oliveira C."/>
            <person name="Osipova E."/>
            <person name="Leigh N.D."/>
            <person name="Simon A."/>
            <person name="Yun M.H."/>
        </authorList>
    </citation>
    <scope>NUCLEOTIDE SEQUENCE</scope>
    <source>
        <strain evidence="1">20211129_DDA</strain>
        <tissue evidence="1">Liver</tissue>
    </source>
</reference>
<keyword evidence="2" id="KW-1185">Reference proteome</keyword>
<dbReference type="Proteomes" id="UP001066276">
    <property type="component" value="Chromosome 4_2"/>
</dbReference>
<evidence type="ECO:0000313" key="2">
    <source>
        <dbReference type="Proteomes" id="UP001066276"/>
    </source>
</evidence>
<sequence length="109" mass="12234">MQVFCLLGVGSPVRLGLVRLEIDLGGRIEYRPRVDSAWSARAERCHCRRPRSVANAEALDCWCKRYRMKRAMSLAASPEALQKCDSGRVDWGPGQAGEAAGWRRNLRGF</sequence>
<proteinExistence type="predicted"/>
<dbReference type="AlphaFoldDB" id="A0AAV7SIL4"/>
<protein>
    <submittedName>
        <fullName evidence="1">Uncharacterized protein</fullName>
    </submittedName>
</protein>
<name>A0AAV7SIL4_PLEWA</name>
<organism evidence="1 2">
    <name type="scientific">Pleurodeles waltl</name>
    <name type="common">Iberian ribbed newt</name>
    <dbReference type="NCBI Taxonomy" id="8319"/>
    <lineage>
        <taxon>Eukaryota</taxon>
        <taxon>Metazoa</taxon>
        <taxon>Chordata</taxon>
        <taxon>Craniata</taxon>
        <taxon>Vertebrata</taxon>
        <taxon>Euteleostomi</taxon>
        <taxon>Amphibia</taxon>
        <taxon>Batrachia</taxon>
        <taxon>Caudata</taxon>
        <taxon>Salamandroidea</taxon>
        <taxon>Salamandridae</taxon>
        <taxon>Pleurodelinae</taxon>
        <taxon>Pleurodeles</taxon>
    </lineage>
</organism>
<comment type="caution">
    <text evidence="1">The sequence shown here is derived from an EMBL/GenBank/DDBJ whole genome shotgun (WGS) entry which is preliminary data.</text>
</comment>
<dbReference type="EMBL" id="JANPWB010000008">
    <property type="protein sequence ID" value="KAJ1163930.1"/>
    <property type="molecule type" value="Genomic_DNA"/>
</dbReference>
<evidence type="ECO:0000313" key="1">
    <source>
        <dbReference type="EMBL" id="KAJ1163930.1"/>
    </source>
</evidence>
<gene>
    <name evidence="1" type="ORF">NDU88_004382</name>
</gene>